<dbReference type="EMBL" id="CM039428">
    <property type="protein sequence ID" value="KAI4352539.1"/>
    <property type="molecule type" value="Genomic_DNA"/>
</dbReference>
<protein>
    <submittedName>
        <fullName evidence="1">Uncharacterized protein</fullName>
    </submittedName>
</protein>
<organism evidence="1 2">
    <name type="scientific">Bauhinia variegata</name>
    <name type="common">Purple orchid tree</name>
    <name type="synonym">Phanera variegata</name>
    <dbReference type="NCBI Taxonomy" id="167791"/>
    <lineage>
        <taxon>Eukaryota</taxon>
        <taxon>Viridiplantae</taxon>
        <taxon>Streptophyta</taxon>
        <taxon>Embryophyta</taxon>
        <taxon>Tracheophyta</taxon>
        <taxon>Spermatophyta</taxon>
        <taxon>Magnoliopsida</taxon>
        <taxon>eudicotyledons</taxon>
        <taxon>Gunneridae</taxon>
        <taxon>Pentapetalae</taxon>
        <taxon>rosids</taxon>
        <taxon>fabids</taxon>
        <taxon>Fabales</taxon>
        <taxon>Fabaceae</taxon>
        <taxon>Cercidoideae</taxon>
        <taxon>Cercideae</taxon>
        <taxon>Bauhiniinae</taxon>
        <taxon>Bauhinia</taxon>
    </lineage>
</organism>
<keyword evidence="2" id="KW-1185">Reference proteome</keyword>
<proteinExistence type="predicted"/>
<sequence length="135" mass="15105">MYAKCGRINTALTVFKYMPRRNVVAWNALLGGLAMHGRGKEVVDMFTRTVEEAKPDSMTFMSLLSACSHSDLVEQGRLYFHDLESVYGIKPEIEHYACMVDLLVRAGHLEEAEATMRKMPVPPNEVVLGTKKAVS</sequence>
<evidence type="ECO:0000313" key="2">
    <source>
        <dbReference type="Proteomes" id="UP000828941"/>
    </source>
</evidence>
<evidence type="ECO:0000313" key="1">
    <source>
        <dbReference type="EMBL" id="KAI4352539.1"/>
    </source>
</evidence>
<dbReference type="Proteomes" id="UP000828941">
    <property type="component" value="Chromosome 3"/>
</dbReference>
<comment type="caution">
    <text evidence="1">The sequence shown here is derived from an EMBL/GenBank/DDBJ whole genome shotgun (WGS) entry which is preliminary data.</text>
</comment>
<gene>
    <name evidence="1" type="ORF">L6164_006778</name>
</gene>
<name>A0ACB9PWZ6_BAUVA</name>
<accession>A0ACB9PWZ6</accession>
<reference evidence="1 2" key="1">
    <citation type="journal article" date="2022" name="DNA Res.">
        <title>Chromosomal-level genome assembly of the orchid tree Bauhinia variegata (Leguminosae; Cercidoideae) supports the allotetraploid origin hypothesis of Bauhinia.</title>
        <authorList>
            <person name="Zhong Y."/>
            <person name="Chen Y."/>
            <person name="Zheng D."/>
            <person name="Pang J."/>
            <person name="Liu Y."/>
            <person name="Luo S."/>
            <person name="Meng S."/>
            <person name="Qian L."/>
            <person name="Wei D."/>
            <person name="Dai S."/>
            <person name="Zhou R."/>
        </authorList>
    </citation>
    <scope>NUCLEOTIDE SEQUENCE [LARGE SCALE GENOMIC DNA]</scope>
    <source>
        <strain evidence="1">BV-YZ2020</strain>
    </source>
</reference>